<gene>
    <name evidence="17" type="ORF">AAFF_G00080470</name>
</gene>
<comment type="function">
    <text evidence="14">Carrier of the growing fatty acid chain in fatty acid biosynthesis.</text>
</comment>
<dbReference type="InterPro" id="IPR006162">
    <property type="entry name" value="Ppantetheine_attach_site"/>
</dbReference>
<evidence type="ECO:0000256" key="4">
    <source>
        <dbReference type="ARBA" id="ARBA00022450"/>
    </source>
</evidence>
<feature type="compositionally biased region" description="Basic and acidic residues" evidence="15">
    <location>
        <begin position="109"/>
        <end position="118"/>
    </location>
</feature>
<keyword evidence="11" id="KW-0443">Lipid metabolism</keyword>
<evidence type="ECO:0000256" key="10">
    <source>
        <dbReference type="ARBA" id="ARBA00022982"/>
    </source>
</evidence>
<keyword evidence="4 14" id="KW-0596">Phosphopantetheine</keyword>
<evidence type="ECO:0000313" key="17">
    <source>
        <dbReference type="EMBL" id="KAJ8413540.1"/>
    </source>
</evidence>
<evidence type="ECO:0000256" key="14">
    <source>
        <dbReference type="RuleBase" id="RU000722"/>
    </source>
</evidence>
<evidence type="ECO:0000256" key="8">
    <source>
        <dbReference type="ARBA" id="ARBA00022832"/>
    </source>
</evidence>
<keyword evidence="6" id="KW-0597">Phosphoprotein</keyword>
<dbReference type="HAMAP" id="MF_01217">
    <property type="entry name" value="Acyl_carrier"/>
    <property type="match status" value="1"/>
</dbReference>
<feature type="compositionally biased region" description="Basic and acidic residues" evidence="15">
    <location>
        <begin position="86"/>
        <end position="101"/>
    </location>
</feature>
<evidence type="ECO:0000256" key="2">
    <source>
        <dbReference type="ARBA" id="ARBA00010930"/>
    </source>
</evidence>
<name>A0AAD7T354_9TELE</name>
<dbReference type="InterPro" id="IPR015943">
    <property type="entry name" value="WD40/YVTN_repeat-like_dom_sf"/>
</dbReference>
<feature type="domain" description="Carrier" evidence="16">
    <location>
        <begin position="501"/>
        <end position="576"/>
    </location>
</feature>
<evidence type="ECO:0000256" key="11">
    <source>
        <dbReference type="ARBA" id="ARBA00023098"/>
    </source>
</evidence>
<keyword evidence="10" id="KW-0249">Electron transport</keyword>
<comment type="caution">
    <text evidence="17">The sequence shown here is derived from an EMBL/GenBank/DDBJ whole genome shotgun (WGS) entry which is preliminary data.</text>
</comment>
<dbReference type="FunFam" id="1.10.1200.10:FF:000008">
    <property type="entry name" value="Acyl carrier protein"/>
    <property type="match status" value="1"/>
</dbReference>
<dbReference type="Pfam" id="PF00550">
    <property type="entry name" value="PP-binding"/>
    <property type="match status" value="1"/>
</dbReference>
<keyword evidence="13 14" id="KW-0275">Fatty acid biosynthesis</keyword>
<dbReference type="InterPro" id="IPR003231">
    <property type="entry name" value="ACP"/>
</dbReference>
<dbReference type="GO" id="GO:0003677">
    <property type="term" value="F:DNA binding"/>
    <property type="evidence" value="ECO:0007669"/>
    <property type="project" value="InterPro"/>
</dbReference>
<dbReference type="SUPFAM" id="SSF50978">
    <property type="entry name" value="WD40 repeat-like"/>
    <property type="match status" value="1"/>
</dbReference>
<evidence type="ECO:0000259" key="16">
    <source>
        <dbReference type="PROSITE" id="PS50075"/>
    </source>
</evidence>
<feature type="compositionally biased region" description="Polar residues" evidence="15">
    <location>
        <begin position="196"/>
        <end position="205"/>
    </location>
</feature>
<dbReference type="Proteomes" id="UP001221898">
    <property type="component" value="Unassembled WGS sequence"/>
</dbReference>
<dbReference type="InterPro" id="IPR042417">
    <property type="entry name" value="PALB2"/>
</dbReference>
<evidence type="ECO:0000256" key="5">
    <source>
        <dbReference type="ARBA" id="ARBA00022516"/>
    </source>
</evidence>
<proteinExistence type="inferred from homology"/>
<protein>
    <recommendedName>
        <fullName evidence="14">Acyl carrier protein</fullName>
    </recommendedName>
</protein>
<comment type="subcellular location">
    <subcellularLocation>
        <location evidence="1">Mitochondrion</location>
    </subcellularLocation>
</comment>
<keyword evidence="8" id="KW-0276">Fatty acid metabolism</keyword>
<dbReference type="GO" id="GO:0000724">
    <property type="term" value="P:double-strand break repair via homologous recombination"/>
    <property type="evidence" value="ECO:0007669"/>
    <property type="project" value="InterPro"/>
</dbReference>
<evidence type="ECO:0000313" key="18">
    <source>
        <dbReference type="Proteomes" id="UP001221898"/>
    </source>
</evidence>
<dbReference type="AlphaFoldDB" id="A0AAD7T354"/>
<keyword evidence="9" id="KW-0809">Transit peptide</keyword>
<dbReference type="PROSITE" id="PS00012">
    <property type="entry name" value="PHOSPHOPANTETHEINE"/>
    <property type="match status" value="1"/>
</dbReference>
<dbReference type="InterPro" id="IPR031920">
    <property type="entry name" value="PALB2_WD40"/>
</dbReference>
<dbReference type="GO" id="GO:0045271">
    <property type="term" value="C:respiratory chain complex I"/>
    <property type="evidence" value="ECO:0007669"/>
    <property type="project" value="UniProtKB-ARBA"/>
</dbReference>
<dbReference type="GO" id="GO:0005654">
    <property type="term" value="C:nucleoplasm"/>
    <property type="evidence" value="ECO:0007669"/>
    <property type="project" value="TreeGrafter"/>
</dbReference>
<keyword evidence="7" id="KW-0679">Respiratory chain</keyword>
<keyword evidence="3" id="KW-0813">Transport</keyword>
<keyword evidence="12" id="KW-0496">Mitochondrion</keyword>
<dbReference type="GO" id="GO:0006633">
    <property type="term" value="P:fatty acid biosynthetic process"/>
    <property type="evidence" value="ECO:0007669"/>
    <property type="project" value="UniProtKB-KW"/>
</dbReference>
<dbReference type="InterPro" id="IPR009081">
    <property type="entry name" value="PP-bd_ACP"/>
</dbReference>
<evidence type="ECO:0000256" key="12">
    <source>
        <dbReference type="ARBA" id="ARBA00023128"/>
    </source>
</evidence>
<dbReference type="InterPro" id="IPR036322">
    <property type="entry name" value="WD40_repeat_dom_sf"/>
</dbReference>
<sequence length="580" mass="62106">MGHRSHHSSPFPQGAERADARSPKASGTDSRPLLSPGERTKRDGVDMAASGKVTPSVPPKHKEGDSPQGSRASPLALPLTGSGRPHRTDTEERTATPRIGEDDLLDGGVEPHKPEQRSLKAPSQESTGHSGWPATPGPGVLPSSSLMSECGDKDLDSYFTDSAWSRAARTSPESGDSSPGQDPAEGRLDIPPPSPHTVQEGPSSSSLKLTHVLKAPAGRCLVDVCSVYGAEGWCVVTAEEWAVSVWGESSPQHWSLLHTWTFTEHPVVALLSVPDAPSLICVTLGKLEIREARVLSCVSAEGWLSQLVLCTGETTNVLTLTGEGRLEDSLTLVSPGQSVQALAAVDGQKDALIGSTGSSHLVLWNMRTGHLLQRFSLGESLSGTVCLRGYSQSGVLFVLLQCHFLHNLNQEEGAPFSLIATNPVTARSVLIRQLTQPAVRGEVHRWGRVGIVGGGGLPVGSRGGVGPQGHHKTGQTELTSVASSLLQPCRQYGDLPPLTLETIKDRVLYVLKLYDKISPEKLETSSHFMKDLGLDSLDQVEIIMAMEDEFGFEIPDAEAEKLMSPQEIVQYIAEKKDVYE</sequence>
<feature type="region of interest" description="Disordered" evidence="15">
    <location>
        <begin position="1"/>
        <end position="148"/>
    </location>
</feature>
<accession>A0AAD7T354</accession>
<organism evidence="17 18">
    <name type="scientific">Aldrovandia affinis</name>
    <dbReference type="NCBI Taxonomy" id="143900"/>
    <lineage>
        <taxon>Eukaryota</taxon>
        <taxon>Metazoa</taxon>
        <taxon>Chordata</taxon>
        <taxon>Craniata</taxon>
        <taxon>Vertebrata</taxon>
        <taxon>Euteleostomi</taxon>
        <taxon>Actinopterygii</taxon>
        <taxon>Neopterygii</taxon>
        <taxon>Teleostei</taxon>
        <taxon>Notacanthiformes</taxon>
        <taxon>Halosauridae</taxon>
        <taxon>Aldrovandia</taxon>
    </lineage>
</organism>
<evidence type="ECO:0000256" key="7">
    <source>
        <dbReference type="ARBA" id="ARBA00022660"/>
    </source>
</evidence>
<evidence type="ECO:0000256" key="1">
    <source>
        <dbReference type="ARBA" id="ARBA00004173"/>
    </source>
</evidence>
<dbReference type="Pfam" id="PF16756">
    <property type="entry name" value="PALB2_WD40"/>
    <property type="match status" value="1"/>
</dbReference>
<dbReference type="GO" id="GO:0031966">
    <property type="term" value="C:mitochondrial membrane"/>
    <property type="evidence" value="ECO:0007669"/>
    <property type="project" value="UniProtKB-ARBA"/>
</dbReference>
<evidence type="ECO:0000256" key="6">
    <source>
        <dbReference type="ARBA" id="ARBA00022553"/>
    </source>
</evidence>
<feature type="compositionally biased region" description="Polar residues" evidence="15">
    <location>
        <begin position="171"/>
        <end position="180"/>
    </location>
</feature>
<dbReference type="PANTHER" id="PTHR14662:SF2">
    <property type="entry name" value="PARTNER AND LOCALIZER OF BRCA2"/>
    <property type="match status" value="1"/>
</dbReference>
<evidence type="ECO:0000256" key="15">
    <source>
        <dbReference type="SAM" id="MobiDB-lite"/>
    </source>
</evidence>
<dbReference type="EMBL" id="JAINUG010000015">
    <property type="protein sequence ID" value="KAJ8413540.1"/>
    <property type="molecule type" value="Genomic_DNA"/>
</dbReference>
<dbReference type="PANTHER" id="PTHR14662">
    <property type="entry name" value="PARTNER AND LOCALIZER OF BRCA2"/>
    <property type="match status" value="1"/>
</dbReference>
<comment type="similarity">
    <text evidence="2">Belongs to the acyl carrier protein (ACP) family.</text>
</comment>
<evidence type="ECO:0000256" key="3">
    <source>
        <dbReference type="ARBA" id="ARBA00022448"/>
    </source>
</evidence>
<reference evidence="17" key="1">
    <citation type="journal article" date="2023" name="Science">
        <title>Genome structures resolve the early diversification of teleost fishes.</title>
        <authorList>
            <person name="Parey E."/>
            <person name="Louis A."/>
            <person name="Montfort J."/>
            <person name="Bouchez O."/>
            <person name="Roques C."/>
            <person name="Iampietro C."/>
            <person name="Lluch J."/>
            <person name="Castinel A."/>
            <person name="Donnadieu C."/>
            <person name="Desvignes T."/>
            <person name="Floi Bucao C."/>
            <person name="Jouanno E."/>
            <person name="Wen M."/>
            <person name="Mejri S."/>
            <person name="Dirks R."/>
            <person name="Jansen H."/>
            <person name="Henkel C."/>
            <person name="Chen W.J."/>
            <person name="Zahm M."/>
            <person name="Cabau C."/>
            <person name="Klopp C."/>
            <person name="Thompson A.W."/>
            <person name="Robinson-Rechavi M."/>
            <person name="Braasch I."/>
            <person name="Lecointre G."/>
            <person name="Bobe J."/>
            <person name="Postlethwait J.H."/>
            <person name="Berthelot C."/>
            <person name="Roest Crollius H."/>
            <person name="Guiguen Y."/>
        </authorList>
    </citation>
    <scope>NUCLEOTIDE SEQUENCE</scope>
    <source>
        <strain evidence="17">NC1722</strain>
    </source>
</reference>
<dbReference type="InterPro" id="IPR036736">
    <property type="entry name" value="ACP-like_sf"/>
</dbReference>
<feature type="region of interest" description="Disordered" evidence="15">
    <location>
        <begin position="166"/>
        <end position="205"/>
    </location>
</feature>
<keyword evidence="5 14" id="KW-0444">Lipid biosynthesis</keyword>
<keyword evidence="18" id="KW-1185">Reference proteome</keyword>
<dbReference type="Gene3D" id="1.10.1200.10">
    <property type="entry name" value="ACP-like"/>
    <property type="match status" value="1"/>
</dbReference>
<dbReference type="Gene3D" id="2.130.10.10">
    <property type="entry name" value="YVTN repeat-like/Quinoprotein amine dehydrogenase"/>
    <property type="match status" value="1"/>
</dbReference>
<dbReference type="SUPFAM" id="SSF47336">
    <property type="entry name" value="ACP-like"/>
    <property type="match status" value="1"/>
</dbReference>
<evidence type="ECO:0000256" key="13">
    <source>
        <dbReference type="ARBA" id="ARBA00023160"/>
    </source>
</evidence>
<evidence type="ECO:0000256" key="9">
    <source>
        <dbReference type="ARBA" id="ARBA00022946"/>
    </source>
</evidence>
<dbReference type="PROSITE" id="PS50075">
    <property type="entry name" value="CARRIER"/>
    <property type="match status" value="1"/>
</dbReference>